<gene>
    <name evidence="7" type="ORF">FD30_GL000221</name>
</gene>
<keyword evidence="1 7" id="KW-0645">Protease</keyword>
<dbReference type="GO" id="GO:0031012">
    <property type="term" value="C:extracellular matrix"/>
    <property type="evidence" value="ECO:0007669"/>
    <property type="project" value="InterPro"/>
</dbReference>
<evidence type="ECO:0000256" key="1">
    <source>
        <dbReference type="ARBA" id="ARBA00022670"/>
    </source>
</evidence>
<dbReference type="PANTHER" id="PTHR10201">
    <property type="entry name" value="MATRIX METALLOPROTEINASE"/>
    <property type="match status" value="1"/>
</dbReference>
<dbReference type="RefSeq" id="WP_051413251.1">
    <property type="nucleotide sequence ID" value="NZ_AZDT01000008.1"/>
</dbReference>
<dbReference type="Gene3D" id="3.40.390.10">
    <property type="entry name" value="Collagenase (Catalytic Domain)"/>
    <property type="match status" value="1"/>
</dbReference>
<evidence type="ECO:0000313" key="8">
    <source>
        <dbReference type="Proteomes" id="UP000051162"/>
    </source>
</evidence>
<dbReference type="InterPro" id="IPR001818">
    <property type="entry name" value="Pept_M10_metallopeptidase"/>
</dbReference>
<keyword evidence="8" id="KW-1185">Reference proteome</keyword>
<dbReference type="GO" id="GO:0004222">
    <property type="term" value="F:metalloendopeptidase activity"/>
    <property type="evidence" value="ECO:0007669"/>
    <property type="project" value="InterPro"/>
</dbReference>
<evidence type="ECO:0000256" key="2">
    <source>
        <dbReference type="ARBA" id="ARBA00022723"/>
    </source>
</evidence>
<dbReference type="EMBL" id="AZDT01000008">
    <property type="protein sequence ID" value="KRK77303.1"/>
    <property type="molecule type" value="Genomic_DNA"/>
</dbReference>
<dbReference type="SUPFAM" id="SSF55486">
    <property type="entry name" value="Metalloproteases ('zincins'), catalytic domain"/>
    <property type="match status" value="1"/>
</dbReference>
<evidence type="ECO:0000256" key="5">
    <source>
        <dbReference type="SAM" id="SignalP"/>
    </source>
</evidence>
<dbReference type="PATRIC" id="fig|1423773.3.peg.223"/>
<feature type="signal peptide" evidence="5">
    <location>
        <begin position="1"/>
        <end position="24"/>
    </location>
</feature>
<name>A0A0R1KEK2_9LACO</name>
<feature type="chain" id="PRO_5006406591" evidence="5">
    <location>
        <begin position="25"/>
        <end position="182"/>
    </location>
</feature>
<dbReference type="InterPro" id="IPR024079">
    <property type="entry name" value="MetalloPept_cat_dom_sf"/>
</dbReference>
<sequence>MMKSLSLVATMGLCLWGVPIQATATAKTPHWGSWKTTTVTYCYQGSSAYYQSIWKSAAQQWTRSGTVRLKAVKTPQQADVVVKGASVQVARQGMAGVTHYAYRPNKVVHEITSAKAMLNHQVLSAHRYTKKQRTNVAAHELGHALGLGHSKSRRSVMHKSNRHATISRQDRLALKRAYRNRK</sequence>
<keyword evidence="2" id="KW-0479">Metal-binding</keyword>
<dbReference type="Pfam" id="PF00413">
    <property type="entry name" value="Peptidase_M10"/>
    <property type="match status" value="1"/>
</dbReference>
<accession>A0A0R1KEK2</accession>
<keyword evidence="5" id="KW-0732">Signal</keyword>
<dbReference type="GO" id="GO:0008270">
    <property type="term" value="F:zinc ion binding"/>
    <property type="evidence" value="ECO:0007669"/>
    <property type="project" value="InterPro"/>
</dbReference>
<feature type="domain" description="Peptidase M10 metallopeptidase" evidence="6">
    <location>
        <begin position="34"/>
        <end position="178"/>
    </location>
</feature>
<dbReference type="AlphaFoldDB" id="A0A0R1KEK2"/>
<protein>
    <submittedName>
        <fullName evidence="7">Zn-dependent protease</fullName>
    </submittedName>
</protein>
<reference evidence="7 8" key="1">
    <citation type="journal article" date="2015" name="Genome Announc.">
        <title>Expanding the biotechnology potential of lactobacilli through comparative genomics of 213 strains and associated genera.</title>
        <authorList>
            <person name="Sun Z."/>
            <person name="Harris H.M."/>
            <person name="McCann A."/>
            <person name="Guo C."/>
            <person name="Argimon S."/>
            <person name="Zhang W."/>
            <person name="Yang X."/>
            <person name="Jeffery I.B."/>
            <person name="Cooney J.C."/>
            <person name="Kagawa T.F."/>
            <person name="Liu W."/>
            <person name="Song Y."/>
            <person name="Salvetti E."/>
            <person name="Wrobel A."/>
            <person name="Rasinkangas P."/>
            <person name="Parkhill J."/>
            <person name="Rea M.C."/>
            <person name="O'Sullivan O."/>
            <person name="Ritari J."/>
            <person name="Douillard F.P."/>
            <person name="Paul Ross R."/>
            <person name="Yang R."/>
            <person name="Briner A.E."/>
            <person name="Felis G.E."/>
            <person name="de Vos W.M."/>
            <person name="Barrangou R."/>
            <person name="Klaenhammer T.R."/>
            <person name="Caufield P.W."/>
            <person name="Cui Y."/>
            <person name="Zhang H."/>
            <person name="O'Toole P.W."/>
        </authorList>
    </citation>
    <scope>NUCLEOTIDE SEQUENCE [LARGE SCALE GENOMIC DNA]</scope>
    <source>
        <strain evidence="7 8">DSM 19117</strain>
    </source>
</reference>
<dbReference type="STRING" id="1423773.FD30_GL000221"/>
<evidence type="ECO:0000313" key="7">
    <source>
        <dbReference type="EMBL" id="KRK77303.1"/>
    </source>
</evidence>
<proteinExistence type="predicted"/>
<keyword evidence="4" id="KW-0862">Zinc</keyword>
<comment type="caution">
    <text evidence="7">The sequence shown here is derived from an EMBL/GenBank/DDBJ whole genome shotgun (WGS) entry which is preliminary data.</text>
</comment>
<organism evidence="7 8">
    <name type="scientific">Levilactobacillus namurensis DSM 19117</name>
    <dbReference type="NCBI Taxonomy" id="1423773"/>
    <lineage>
        <taxon>Bacteria</taxon>
        <taxon>Bacillati</taxon>
        <taxon>Bacillota</taxon>
        <taxon>Bacilli</taxon>
        <taxon>Lactobacillales</taxon>
        <taxon>Lactobacillaceae</taxon>
        <taxon>Levilactobacillus</taxon>
    </lineage>
</organism>
<dbReference type="Proteomes" id="UP000051162">
    <property type="component" value="Unassembled WGS sequence"/>
</dbReference>
<evidence type="ECO:0000256" key="3">
    <source>
        <dbReference type="ARBA" id="ARBA00022801"/>
    </source>
</evidence>
<keyword evidence="3" id="KW-0378">Hydrolase</keyword>
<evidence type="ECO:0000259" key="6">
    <source>
        <dbReference type="Pfam" id="PF00413"/>
    </source>
</evidence>
<dbReference type="GO" id="GO:0006508">
    <property type="term" value="P:proteolysis"/>
    <property type="evidence" value="ECO:0007669"/>
    <property type="project" value="UniProtKB-KW"/>
</dbReference>
<evidence type="ECO:0000256" key="4">
    <source>
        <dbReference type="ARBA" id="ARBA00022833"/>
    </source>
</evidence>
<dbReference type="GeneID" id="84782214"/>